<dbReference type="InterPro" id="IPR000276">
    <property type="entry name" value="GPCR_Rhodpsn"/>
</dbReference>
<reference evidence="12" key="2">
    <citation type="submission" date="2025-09" db="UniProtKB">
        <authorList>
            <consortium name="Ensembl"/>
        </authorList>
    </citation>
    <scope>IDENTIFICATION</scope>
</reference>
<keyword evidence="3 10" id="KW-1133">Transmembrane helix</keyword>
<evidence type="ECO:0000313" key="13">
    <source>
        <dbReference type="Proteomes" id="UP000694523"/>
    </source>
</evidence>
<protein>
    <recommendedName>
        <fullName evidence="11">G-protein coupled receptors family 1 profile domain-containing protein</fullName>
    </recommendedName>
</protein>
<accession>A0A8C6SJC1</accession>
<feature type="transmembrane region" description="Helical" evidence="10">
    <location>
        <begin position="64"/>
        <end position="87"/>
    </location>
</feature>
<evidence type="ECO:0000256" key="5">
    <source>
        <dbReference type="ARBA" id="ARBA00023136"/>
    </source>
</evidence>
<dbReference type="GO" id="GO:0004930">
    <property type="term" value="F:G protein-coupled receptor activity"/>
    <property type="evidence" value="ECO:0007669"/>
    <property type="project" value="UniProtKB-KW"/>
</dbReference>
<keyword evidence="2 8" id="KW-0812">Transmembrane</keyword>
<evidence type="ECO:0000259" key="11">
    <source>
        <dbReference type="PROSITE" id="PS50262"/>
    </source>
</evidence>
<evidence type="ECO:0000256" key="7">
    <source>
        <dbReference type="ARBA" id="ARBA00023224"/>
    </source>
</evidence>
<keyword evidence="5 10" id="KW-0472">Membrane</keyword>
<evidence type="ECO:0000256" key="6">
    <source>
        <dbReference type="ARBA" id="ARBA00023170"/>
    </source>
</evidence>
<feature type="transmembrane region" description="Helical" evidence="10">
    <location>
        <begin position="107"/>
        <end position="125"/>
    </location>
</feature>
<dbReference type="AlphaFoldDB" id="A0A8C6SJC1"/>
<dbReference type="SUPFAM" id="SSF81321">
    <property type="entry name" value="Family A G protein-coupled receptor-like"/>
    <property type="match status" value="1"/>
</dbReference>
<comment type="subcellular location">
    <subcellularLocation>
        <location evidence="1">Membrane</location>
        <topology evidence="1">Multi-pass membrane protein</topology>
    </subcellularLocation>
</comment>
<dbReference type="Proteomes" id="UP000694523">
    <property type="component" value="Unplaced"/>
</dbReference>
<evidence type="ECO:0000256" key="1">
    <source>
        <dbReference type="ARBA" id="ARBA00004141"/>
    </source>
</evidence>
<name>A0A8C6SJC1_9GOBI</name>
<evidence type="ECO:0000256" key="10">
    <source>
        <dbReference type="SAM" id="Phobius"/>
    </source>
</evidence>
<evidence type="ECO:0000256" key="8">
    <source>
        <dbReference type="RuleBase" id="RU000688"/>
    </source>
</evidence>
<feature type="transmembrane region" description="Helical" evidence="10">
    <location>
        <begin position="211"/>
        <end position="234"/>
    </location>
</feature>
<dbReference type="Pfam" id="PF00001">
    <property type="entry name" value="7tm_1"/>
    <property type="match status" value="1"/>
</dbReference>
<dbReference type="InterPro" id="IPR047160">
    <property type="entry name" value="GP183-like"/>
</dbReference>
<dbReference type="Gene3D" id="1.20.1070.10">
    <property type="entry name" value="Rhodopsin 7-helix transmembrane proteins"/>
    <property type="match status" value="1"/>
</dbReference>
<evidence type="ECO:0000313" key="12">
    <source>
        <dbReference type="Ensembl" id="ENSNMLP00000007692.1"/>
    </source>
</evidence>
<keyword evidence="7 8" id="KW-0807">Transducer</keyword>
<comment type="similarity">
    <text evidence="8">Belongs to the G-protein coupled receptor 1 family.</text>
</comment>
<feature type="transmembrane region" description="Helical" evidence="10">
    <location>
        <begin position="145"/>
        <end position="168"/>
    </location>
</feature>
<feature type="domain" description="G-protein coupled receptors family 1 profile" evidence="11">
    <location>
        <begin position="46"/>
        <end position="350"/>
    </location>
</feature>
<dbReference type="InterPro" id="IPR017452">
    <property type="entry name" value="GPCR_Rhodpsn_7TM"/>
</dbReference>
<dbReference type="GO" id="GO:0008142">
    <property type="term" value="F:oxysterol binding"/>
    <property type="evidence" value="ECO:0007669"/>
    <property type="project" value="InterPro"/>
</dbReference>
<evidence type="ECO:0000256" key="9">
    <source>
        <dbReference type="SAM" id="MobiDB-lite"/>
    </source>
</evidence>
<keyword evidence="13" id="KW-1185">Reference proteome</keyword>
<dbReference type="PROSITE" id="PS50262">
    <property type="entry name" value="G_PROTEIN_RECEP_F1_2"/>
    <property type="match status" value="1"/>
</dbReference>
<dbReference type="PANTHER" id="PTHR24237:SF41">
    <property type="entry name" value="P2Y PURINOCEPTOR 3-LIKE"/>
    <property type="match status" value="1"/>
</dbReference>
<keyword evidence="6 8" id="KW-0675">Receptor</keyword>
<sequence length="392" mass="44201">MGLKLTSNFSSDGSLLVSPPCSLDESYKYVFLPVCYSLTFLFSLSLNSVVLVRSCRVRRRWTTSLTYMVNLASTDLMYGLSLPFLVHSYVLRDRWVFGDFMCRLVRFLFYFNLYCSIFFLTCISVHRYLGICHPMKTMSLESKRVVRIVCALVWLVVFALTCPIFRFAQTGLLSRGQFPDPTVTDSPNTSTNAEPYLNCWDDAIDREFADYVPYGVALHLLGFFVPFVIIAWCYSQVVRTIFQTLRSPPSSVEDGMASDTEPSRERPSVSIAESQYSHYIRRRRKSIKTIVTITLLFALCFLPFHVTRTLFLLLKRAQTGGCGVFKAVSICYKVTRPLASCNAWLNALLYFLTGDKGAPAAGKSGPRSGGRGPSGGPQQNRDPFVSQERAKP</sequence>
<dbReference type="PANTHER" id="PTHR24237">
    <property type="entry name" value="G-PROTEIN COUPLED RECEPTOR"/>
    <property type="match status" value="1"/>
</dbReference>
<feature type="region of interest" description="Disordered" evidence="9">
    <location>
        <begin position="359"/>
        <end position="392"/>
    </location>
</feature>
<dbReference type="Ensembl" id="ENSNMLT00000008758.1">
    <property type="protein sequence ID" value="ENSNMLP00000007692.1"/>
    <property type="gene ID" value="ENSNMLG00000005519.1"/>
</dbReference>
<evidence type="ECO:0000256" key="3">
    <source>
        <dbReference type="ARBA" id="ARBA00022989"/>
    </source>
</evidence>
<evidence type="ECO:0000256" key="2">
    <source>
        <dbReference type="ARBA" id="ARBA00022692"/>
    </source>
</evidence>
<dbReference type="PRINTS" id="PR01157">
    <property type="entry name" value="P2YPURNOCPTR"/>
</dbReference>
<dbReference type="PROSITE" id="PS00237">
    <property type="entry name" value="G_PROTEIN_RECEP_F1_1"/>
    <property type="match status" value="1"/>
</dbReference>
<feature type="transmembrane region" description="Helical" evidence="10">
    <location>
        <begin position="29"/>
        <end position="52"/>
    </location>
</feature>
<proteinExistence type="inferred from homology"/>
<dbReference type="PRINTS" id="PR00237">
    <property type="entry name" value="GPCRRHODOPSN"/>
</dbReference>
<evidence type="ECO:0000256" key="4">
    <source>
        <dbReference type="ARBA" id="ARBA00023040"/>
    </source>
</evidence>
<reference evidence="12" key="1">
    <citation type="submission" date="2025-08" db="UniProtKB">
        <authorList>
            <consortium name="Ensembl"/>
        </authorList>
    </citation>
    <scope>IDENTIFICATION</scope>
</reference>
<organism evidence="12 13">
    <name type="scientific">Neogobius melanostomus</name>
    <name type="common">round goby</name>
    <dbReference type="NCBI Taxonomy" id="47308"/>
    <lineage>
        <taxon>Eukaryota</taxon>
        <taxon>Metazoa</taxon>
        <taxon>Chordata</taxon>
        <taxon>Craniata</taxon>
        <taxon>Vertebrata</taxon>
        <taxon>Euteleostomi</taxon>
        <taxon>Actinopterygii</taxon>
        <taxon>Neopterygii</taxon>
        <taxon>Teleostei</taxon>
        <taxon>Neoteleostei</taxon>
        <taxon>Acanthomorphata</taxon>
        <taxon>Gobiaria</taxon>
        <taxon>Gobiiformes</taxon>
        <taxon>Gobioidei</taxon>
        <taxon>Gobiidae</taxon>
        <taxon>Benthophilinae</taxon>
        <taxon>Neogobiini</taxon>
        <taxon>Neogobius</taxon>
    </lineage>
</organism>
<dbReference type="GO" id="GO:0016020">
    <property type="term" value="C:membrane"/>
    <property type="evidence" value="ECO:0007669"/>
    <property type="project" value="UniProtKB-SubCell"/>
</dbReference>
<feature type="transmembrane region" description="Helical" evidence="10">
    <location>
        <begin position="287"/>
        <end position="306"/>
    </location>
</feature>
<keyword evidence="4 8" id="KW-0297">G-protein coupled receptor</keyword>